<evidence type="ECO:0000256" key="1">
    <source>
        <dbReference type="SAM" id="MobiDB-lite"/>
    </source>
</evidence>
<protein>
    <submittedName>
        <fullName evidence="2">Uncharacterized protein</fullName>
    </submittedName>
</protein>
<feature type="compositionally biased region" description="Basic and acidic residues" evidence="1">
    <location>
        <begin position="21"/>
        <end position="30"/>
    </location>
</feature>
<evidence type="ECO:0000313" key="2">
    <source>
        <dbReference type="EMBL" id="TRM66688.1"/>
    </source>
</evidence>
<name>A0A550CPI4_9AGAR</name>
<dbReference type="Proteomes" id="UP000320762">
    <property type="component" value="Unassembled WGS sequence"/>
</dbReference>
<feature type="compositionally biased region" description="Low complexity" evidence="1">
    <location>
        <begin position="7"/>
        <end position="16"/>
    </location>
</feature>
<dbReference type="EMBL" id="VDMD01000003">
    <property type="protein sequence ID" value="TRM66688.1"/>
    <property type="molecule type" value="Genomic_DNA"/>
</dbReference>
<keyword evidence="3" id="KW-1185">Reference proteome</keyword>
<proteinExistence type="predicted"/>
<feature type="compositionally biased region" description="Polar residues" evidence="1">
    <location>
        <begin position="44"/>
        <end position="63"/>
    </location>
</feature>
<evidence type="ECO:0000313" key="3">
    <source>
        <dbReference type="Proteomes" id="UP000320762"/>
    </source>
</evidence>
<sequence length="168" mass="17953">MSHRPRSTSTGSTPSPVEAHGGSEAHDETSRVQGKAEGARGSHGVQSQQPHVRQAPSSSTSSLVPRRASVRDDEGDATPRARPIPEIGSPTSAHPDSDRYPLPMSGRVSFVGTNRNTTADINRPLPLRPGEAGHGEQLYNVPIMRVSVRALLYSCRRVELAMGGERSS</sequence>
<dbReference type="AlphaFoldDB" id="A0A550CPI4"/>
<comment type="caution">
    <text evidence="2">The sequence shown here is derived from an EMBL/GenBank/DDBJ whole genome shotgun (WGS) entry which is preliminary data.</text>
</comment>
<reference evidence="2 3" key="1">
    <citation type="journal article" date="2019" name="New Phytol.">
        <title>Comparative genomics reveals unique wood-decay strategies and fruiting body development in the Schizophyllaceae.</title>
        <authorList>
            <person name="Almasi E."/>
            <person name="Sahu N."/>
            <person name="Krizsan K."/>
            <person name="Balint B."/>
            <person name="Kovacs G.M."/>
            <person name="Kiss B."/>
            <person name="Cseklye J."/>
            <person name="Drula E."/>
            <person name="Henrissat B."/>
            <person name="Nagy I."/>
            <person name="Chovatia M."/>
            <person name="Adam C."/>
            <person name="LaButti K."/>
            <person name="Lipzen A."/>
            <person name="Riley R."/>
            <person name="Grigoriev I.V."/>
            <person name="Nagy L.G."/>
        </authorList>
    </citation>
    <scope>NUCLEOTIDE SEQUENCE [LARGE SCALE GENOMIC DNA]</scope>
    <source>
        <strain evidence="2 3">NL-1724</strain>
    </source>
</reference>
<feature type="region of interest" description="Disordered" evidence="1">
    <location>
        <begin position="1"/>
        <end position="103"/>
    </location>
</feature>
<accession>A0A550CPI4</accession>
<gene>
    <name evidence="2" type="ORF">BD626DRAFT_483507</name>
</gene>
<organism evidence="2 3">
    <name type="scientific">Schizophyllum amplum</name>
    <dbReference type="NCBI Taxonomy" id="97359"/>
    <lineage>
        <taxon>Eukaryota</taxon>
        <taxon>Fungi</taxon>
        <taxon>Dikarya</taxon>
        <taxon>Basidiomycota</taxon>
        <taxon>Agaricomycotina</taxon>
        <taxon>Agaricomycetes</taxon>
        <taxon>Agaricomycetidae</taxon>
        <taxon>Agaricales</taxon>
        <taxon>Schizophyllaceae</taxon>
        <taxon>Schizophyllum</taxon>
    </lineage>
</organism>